<protein>
    <recommendedName>
        <fullName evidence="4">DUF1818 domain-containing protein</fullName>
    </recommendedName>
</protein>
<dbReference type="KEGG" id="cyj:Cyan7822_3183"/>
<dbReference type="Gene3D" id="2.30.31.10">
    <property type="entry name" value="Transcriptional Coactivator Pc4, Chain A"/>
    <property type="match status" value="1"/>
</dbReference>
<dbReference type="Proteomes" id="UP000008206">
    <property type="component" value="Chromosome"/>
</dbReference>
<dbReference type="eggNOG" id="ENOG50316YV">
    <property type="taxonomic scope" value="Bacteria"/>
</dbReference>
<evidence type="ECO:0008006" key="4">
    <source>
        <dbReference type="Google" id="ProtNLM"/>
    </source>
</evidence>
<keyword evidence="3" id="KW-1185">Reference proteome</keyword>
<reference evidence="3" key="1">
    <citation type="journal article" date="2011" name="MBio">
        <title>Novel metabolic attributes of the genus Cyanothece, comprising a group of unicellular nitrogen-fixing Cyanobacteria.</title>
        <authorList>
            <person name="Bandyopadhyay A."/>
            <person name="Elvitigala T."/>
            <person name="Welsh E."/>
            <person name="Stockel J."/>
            <person name="Liberton M."/>
            <person name="Min H."/>
            <person name="Sherman L.A."/>
            <person name="Pakrasi H.B."/>
        </authorList>
    </citation>
    <scope>NUCLEOTIDE SEQUENCE [LARGE SCALE GENOMIC DNA]</scope>
    <source>
        <strain evidence="3">PCC 7822</strain>
    </source>
</reference>
<evidence type="ECO:0000313" key="2">
    <source>
        <dbReference type="EMBL" id="ADN15137.1"/>
    </source>
</evidence>
<feature type="coiled-coil region" evidence="1">
    <location>
        <begin position="41"/>
        <end position="68"/>
    </location>
</feature>
<dbReference type="EMBL" id="CP002198">
    <property type="protein sequence ID" value="ADN15137.1"/>
    <property type="molecule type" value="Genomic_DNA"/>
</dbReference>
<gene>
    <name evidence="2" type="ordered locus">Cyan7822_3183</name>
</gene>
<dbReference type="AlphaFoldDB" id="E0UBS2"/>
<sequence length="122" mass="14229">MKERLLKEGKGWRLGWNPQGEIYKGLVGSEEWAIELTEAELNDFCRLLNQLAETMEEMKQQLMDSEKIACEAESDLLWMEVEGFPHAYSLRLILHQHRRFEGNWAAESVADLVKATQFLKVF</sequence>
<keyword evidence="1" id="KW-0175">Coiled coil</keyword>
<dbReference type="InterPro" id="IPR009044">
    <property type="entry name" value="ssDNA-bd_transcriptional_reg"/>
</dbReference>
<dbReference type="HOGENOM" id="CLU_163164_0_0_3"/>
<organism evidence="2 3">
    <name type="scientific">Gloeothece verrucosa (strain PCC 7822)</name>
    <name type="common">Cyanothece sp. (strain PCC 7822)</name>
    <dbReference type="NCBI Taxonomy" id="497965"/>
    <lineage>
        <taxon>Bacteria</taxon>
        <taxon>Bacillati</taxon>
        <taxon>Cyanobacteriota</taxon>
        <taxon>Cyanophyceae</taxon>
        <taxon>Oscillatoriophycideae</taxon>
        <taxon>Chroococcales</taxon>
        <taxon>Aphanothecaceae</taxon>
        <taxon>Gloeothece</taxon>
        <taxon>Gloeothece verrucosa</taxon>
    </lineage>
</organism>
<dbReference type="GO" id="GO:0003677">
    <property type="term" value="F:DNA binding"/>
    <property type="evidence" value="ECO:0007669"/>
    <property type="project" value="InterPro"/>
</dbReference>
<dbReference type="Pfam" id="PF08848">
    <property type="entry name" value="DUF1818"/>
    <property type="match status" value="1"/>
</dbReference>
<dbReference type="GO" id="GO:0006355">
    <property type="term" value="P:regulation of DNA-templated transcription"/>
    <property type="evidence" value="ECO:0007669"/>
    <property type="project" value="InterPro"/>
</dbReference>
<dbReference type="OrthoDB" id="464443at2"/>
<name>E0UBS2_GLOV7</name>
<dbReference type="SUPFAM" id="SSF54447">
    <property type="entry name" value="ssDNA-binding transcriptional regulator domain"/>
    <property type="match status" value="1"/>
</dbReference>
<evidence type="ECO:0000256" key="1">
    <source>
        <dbReference type="SAM" id="Coils"/>
    </source>
</evidence>
<proteinExistence type="predicted"/>
<evidence type="ECO:0000313" key="3">
    <source>
        <dbReference type="Proteomes" id="UP000008206"/>
    </source>
</evidence>
<dbReference type="RefSeq" id="WP_013323230.1">
    <property type="nucleotide sequence ID" value="NC_014501.1"/>
</dbReference>
<dbReference type="STRING" id="497965.Cyan7822_3183"/>
<dbReference type="InterPro" id="IPR014947">
    <property type="entry name" value="DUF1818"/>
</dbReference>
<accession>E0UBS2</accession>